<accession>A0A4R7UVF3</accession>
<dbReference type="EMBL" id="SOCP01000024">
    <property type="protein sequence ID" value="TDV40007.1"/>
    <property type="molecule type" value="Genomic_DNA"/>
</dbReference>
<dbReference type="Proteomes" id="UP000294927">
    <property type="component" value="Unassembled WGS sequence"/>
</dbReference>
<sequence>MADGYEVDPEALRTASSGFHVGADAVEQAARQLSTAQLVPGSLGEVDAAYELAAAFADYAGRHADDLRLGSSWVTDTANGLVANADSYTRAEDFRP</sequence>
<proteinExistence type="predicted"/>
<protein>
    <recommendedName>
        <fullName evidence="3">Excreted virulence factor EspC (Type VII ESX diderm)</fullName>
    </recommendedName>
</protein>
<comment type="caution">
    <text evidence="1">The sequence shown here is derived from an EMBL/GenBank/DDBJ whole genome shotgun (WGS) entry which is preliminary data.</text>
</comment>
<evidence type="ECO:0008006" key="3">
    <source>
        <dbReference type="Google" id="ProtNLM"/>
    </source>
</evidence>
<gene>
    <name evidence="1" type="ORF">CLV71_12424</name>
</gene>
<organism evidence="1 2">
    <name type="scientific">Actinophytocola oryzae</name>
    <dbReference type="NCBI Taxonomy" id="502181"/>
    <lineage>
        <taxon>Bacteria</taxon>
        <taxon>Bacillati</taxon>
        <taxon>Actinomycetota</taxon>
        <taxon>Actinomycetes</taxon>
        <taxon>Pseudonocardiales</taxon>
        <taxon>Pseudonocardiaceae</taxon>
    </lineage>
</organism>
<reference evidence="1 2" key="1">
    <citation type="submission" date="2019-03" db="EMBL/GenBank/DDBJ databases">
        <title>Genomic Encyclopedia of Archaeal and Bacterial Type Strains, Phase II (KMG-II): from individual species to whole genera.</title>
        <authorList>
            <person name="Goeker M."/>
        </authorList>
    </citation>
    <scope>NUCLEOTIDE SEQUENCE [LARGE SCALE GENOMIC DNA]</scope>
    <source>
        <strain evidence="1 2">DSM 45499</strain>
    </source>
</reference>
<keyword evidence="2" id="KW-1185">Reference proteome</keyword>
<dbReference type="AlphaFoldDB" id="A0A4R7UVF3"/>
<evidence type="ECO:0000313" key="2">
    <source>
        <dbReference type="Proteomes" id="UP000294927"/>
    </source>
</evidence>
<dbReference type="RefSeq" id="WP_133908457.1">
    <property type="nucleotide sequence ID" value="NZ_SOCP01000024.1"/>
</dbReference>
<name>A0A4R7UVF3_9PSEU</name>
<evidence type="ECO:0000313" key="1">
    <source>
        <dbReference type="EMBL" id="TDV40007.1"/>
    </source>
</evidence>
<dbReference type="OrthoDB" id="3699434at2"/>